<accession>A0ABR2BV65</accession>
<sequence>MWSGATSSDWAGGGDNGMLGAKTKGEYGVDCLLARLVAGVEVGLGTEVWLGTGNTYGVVAGVKRAAAGADGPASSGAAVGEWAGLAGGVGIATLMGAASATSIFRMYSFLDQSAFSAV</sequence>
<evidence type="ECO:0000313" key="1">
    <source>
        <dbReference type="EMBL" id="KAK8510973.1"/>
    </source>
</evidence>
<dbReference type="EMBL" id="JBBPBM010000080">
    <property type="protein sequence ID" value="KAK8510973.1"/>
    <property type="molecule type" value="Genomic_DNA"/>
</dbReference>
<dbReference type="Proteomes" id="UP001472677">
    <property type="component" value="Unassembled WGS sequence"/>
</dbReference>
<comment type="caution">
    <text evidence="1">The sequence shown here is derived from an EMBL/GenBank/DDBJ whole genome shotgun (WGS) entry which is preliminary data.</text>
</comment>
<organism evidence="1 2">
    <name type="scientific">Hibiscus sabdariffa</name>
    <name type="common">roselle</name>
    <dbReference type="NCBI Taxonomy" id="183260"/>
    <lineage>
        <taxon>Eukaryota</taxon>
        <taxon>Viridiplantae</taxon>
        <taxon>Streptophyta</taxon>
        <taxon>Embryophyta</taxon>
        <taxon>Tracheophyta</taxon>
        <taxon>Spermatophyta</taxon>
        <taxon>Magnoliopsida</taxon>
        <taxon>eudicotyledons</taxon>
        <taxon>Gunneridae</taxon>
        <taxon>Pentapetalae</taxon>
        <taxon>rosids</taxon>
        <taxon>malvids</taxon>
        <taxon>Malvales</taxon>
        <taxon>Malvaceae</taxon>
        <taxon>Malvoideae</taxon>
        <taxon>Hibiscus</taxon>
    </lineage>
</organism>
<protein>
    <submittedName>
        <fullName evidence="1">Uncharacterized protein</fullName>
    </submittedName>
</protein>
<name>A0ABR2BV65_9ROSI</name>
<reference evidence="1 2" key="1">
    <citation type="journal article" date="2024" name="G3 (Bethesda)">
        <title>Genome assembly of Hibiscus sabdariffa L. provides insights into metabolisms of medicinal natural products.</title>
        <authorList>
            <person name="Kim T."/>
        </authorList>
    </citation>
    <scope>NUCLEOTIDE SEQUENCE [LARGE SCALE GENOMIC DNA]</scope>
    <source>
        <strain evidence="1">TK-2024</strain>
        <tissue evidence="1">Old leaves</tissue>
    </source>
</reference>
<evidence type="ECO:0000313" key="2">
    <source>
        <dbReference type="Proteomes" id="UP001472677"/>
    </source>
</evidence>
<keyword evidence="2" id="KW-1185">Reference proteome</keyword>
<gene>
    <name evidence="1" type="ORF">V6N12_036885</name>
</gene>
<proteinExistence type="predicted"/>